<dbReference type="AlphaFoldDB" id="A0A1V6M2X4"/>
<name>A0A1V6M2X4_9BACT</name>
<comment type="caution">
    <text evidence="2">The sequence shown here is derived from an EMBL/GenBank/DDBJ whole genome shotgun (WGS) entry which is preliminary data.</text>
</comment>
<proteinExistence type="predicted"/>
<dbReference type="InterPro" id="IPR013216">
    <property type="entry name" value="Methyltransf_11"/>
</dbReference>
<dbReference type="PANTHER" id="PTHR43591:SF110">
    <property type="entry name" value="RHODANESE DOMAIN-CONTAINING PROTEIN"/>
    <property type="match status" value="1"/>
</dbReference>
<feature type="domain" description="Methyltransferase type 11" evidence="1">
    <location>
        <begin position="44"/>
        <end position="139"/>
    </location>
</feature>
<reference evidence="2 3" key="1">
    <citation type="journal article" date="2016" name="Genome Announc.">
        <title>Draft Genome Sequence of the Anaerobic Ammonium-Oxidizing Bacterium 'Candidatus Brocadia sp. 40'.</title>
        <authorList>
            <person name="Ali M."/>
            <person name="Haroon M.F."/>
            <person name="Narita Y."/>
            <person name="Zhang L."/>
            <person name="Rangel Shaw D."/>
            <person name="Okabe S."/>
            <person name="Saikaly P.E."/>
        </authorList>
    </citation>
    <scope>NUCLEOTIDE SEQUENCE [LARGE SCALE GENOMIC DNA]</scope>
    <source>
        <strain evidence="2 3">40</strain>
    </source>
</reference>
<dbReference type="Proteomes" id="UP000242219">
    <property type="component" value="Unassembled WGS sequence"/>
</dbReference>
<dbReference type="EMBL" id="MJUW02000021">
    <property type="protein sequence ID" value="OQD46758.1"/>
    <property type="molecule type" value="Genomic_DNA"/>
</dbReference>
<organism evidence="2 3">
    <name type="scientific">Candidatus Brocadia sapporoensis</name>
    <dbReference type="NCBI Taxonomy" id="392547"/>
    <lineage>
        <taxon>Bacteria</taxon>
        <taxon>Pseudomonadati</taxon>
        <taxon>Planctomycetota</taxon>
        <taxon>Candidatus Brocadiia</taxon>
        <taxon>Candidatus Brocadiales</taxon>
        <taxon>Candidatus Brocadiaceae</taxon>
        <taxon>Candidatus Brocadia</taxon>
    </lineage>
</organism>
<protein>
    <recommendedName>
        <fullName evidence="1">Methyltransferase type 11 domain-containing protein</fullName>
    </recommendedName>
</protein>
<evidence type="ECO:0000259" key="1">
    <source>
        <dbReference type="Pfam" id="PF08241"/>
    </source>
</evidence>
<evidence type="ECO:0000313" key="2">
    <source>
        <dbReference type="EMBL" id="OQD46758.1"/>
    </source>
</evidence>
<dbReference type="RefSeq" id="WP_070066120.1">
    <property type="nucleotide sequence ID" value="NZ_MJUW02000021.1"/>
</dbReference>
<dbReference type="Pfam" id="PF08241">
    <property type="entry name" value="Methyltransf_11"/>
    <property type="match status" value="1"/>
</dbReference>
<evidence type="ECO:0000313" key="3">
    <source>
        <dbReference type="Proteomes" id="UP000242219"/>
    </source>
</evidence>
<gene>
    <name evidence="2" type="ORF">BIY37_01750</name>
</gene>
<dbReference type="Gene3D" id="3.40.50.150">
    <property type="entry name" value="Vaccinia Virus protein VP39"/>
    <property type="match status" value="1"/>
</dbReference>
<accession>A0A1V6M2X4</accession>
<dbReference type="PANTHER" id="PTHR43591">
    <property type="entry name" value="METHYLTRANSFERASE"/>
    <property type="match status" value="1"/>
</dbReference>
<keyword evidence="3" id="KW-1185">Reference proteome</keyword>
<dbReference type="CDD" id="cd02440">
    <property type="entry name" value="AdoMet_MTases"/>
    <property type="match status" value="1"/>
</dbReference>
<dbReference type="InterPro" id="IPR029063">
    <property type="entry name" value="SAM-dependent_MTases_sf"/>
</dbReference>
<dbReference type="GO" id="GO:0008757">
    <property type="term" value="F:S-adenosylmethionine-dependent methyltransferase activity"/>
    <property type="evidence" value="ECO:0007669"/>
    <property type="project" value="InterPro"/>
</dbReference>
<sequence>MSEHIKKVYSFYSWIYDAFFGKIFEHGRYVAFHMMNPKANETVLEVGVGTGLSLPLYAKNVEVVGIDISQEMLDKAQRKKQYYNLSNVNLYNMDASSMTFASNTFDKVIASHVITVVTDPLRTLNEIKRVCKKDGEIFIVNYTGCNYKLIAAFEKFISPFRDKVGLGKHIDLNELLRYANLPVLSEQRVNFLEMCRLIKCKNTTTTTLPKTASTFCQHRDS</sequence>
<dbReference type="SUPFAM" id="SSF53335">
    <property type="entry name" value="S-adenosyl-L-methionine-dependent methyltransferases"/>
    <property type="match status" value="1"/>
</dbReference>